<dbReference type="SUPFAM" id="SSF53448">
    <property type="entry name" value="Nucleotide-diphospho-sugar transferases"/>
    <property type="match status" value="1"/>
</dbReference>
<organism evidence="2">
    <name type="scientific">marine metagenome</name>
    <dbReference type="NCBI Taxonomy" id="408172"/>
    <lineage>
        <taxon>unclassified sequences</taxon>
        <taxon>metagenomes</taxon>
        <taxon>ecological metagenomes</taxon>
    </lineage>
</organism>
<keyword evidence="1" id="KW-1133">Transmembrane helix</keyword>
<sequence>MAAAGQWIFWVSICLVAYTYLAYPALLWLFTFWKRPSVYEESENWPSMSLIISAYNESAVIADKLRNSLDLDYPTDLFQVVMVSDASDDSTDE</sequence>
<evidence type="ECO:0000313" key="2">
    <source>
        <dbReference type="EMBL" id="SVD79014.1"/>
    </source>
</evidence>
<name>A0A382Y713_9ZZZZ</name>
<dbReference type="InterPro" id="IPR029044">
    <property type="entry name" value="Nucleotide-diphossugar_trans"/>
</dbReference>
<evidence type="ECO:0000256" key="1">
    <source>
        <dbReference type="SAM" id="Phobius"/>
    </source>
</evidence>
<reference evidence="2" key="1">
    <citation type="submission" date="2018-05" db="EMBL/GenBank/DDBJ databases">
        <authorList>
            <person name="Lanie J.A."/>
            <person name="Ng W.-L."/>
            <person name="Kazmierczak K.M."/>
            <person name="Andrzejewski T.M."/>
            <person name="Davidsen T.M."/>
            <person name="Wayne K.J."/>
            <person name="Tettelin H."/>
            <person name="Glass J.I."/>
            <person name="Rusch D."/>
            <person name="Podicherti R."/>
            <person name="Tsui H.-C.T."/>
            <person name="Winkler M.E."/>
        </authorList>
    </citation>
    <scope>NUCLEOTIDE SEQUENCE</scope>
</reference>
<accession>A0A382Y713</accession>
<dbReference type="EMBL" id="UINC01173425">
    <property type="protein sequence ID" value="SVD79014.1"/>
    <property type="molecule type" value="Genomic_DNA"/>
</dbReference>
<evidence type="ECO:0008006" key="3">
    <source>
        <dbReference type="Google" id="ProtNLM"/>
    </source>
</evidence>
<feature type="non-terminal residue" evidence="2">
    <location>
        <position position="93"/>
    </location>
</feature>
<keyword evidence="1" id="KW-0812">Transmembrane</keyword>
<protein>
    <recommendedName>
        <fullName evidence="3">Glycosyltransferase 2-like domain-containing protein</fullName>
    </recommendedName>
</protein>
<dbReference type="Gene3D" id="3.90.550.10">
    <property type="entry name" value="Spore Coat Polysaccharide Biosynthesis Protein SpsA, Chain A"/>
    <property type="match status" value="1"/>
</dbReference>
<proteinExistence type="predicted"/>
<feature type="transmembrane region" description="Helical" evidence="1">
    <location>
        <begin position="6"/>
        <end position="30"/>
    </location>
</feature>
<gene>
    <name evidence="2" type="ORF">METZ01_LOCUS431868</name>
</gene>
<dbReference type="AlphaFoldDB" id="A0A382Y713"/>
<keyword evidence="1" id="KW-0472">Membrane</keyword>